<dbReference type="OrthoDB" id="4789692at2759"/>
<dbReference type="EMBL" id="WOWK01000104">
    <property type="protein sequence ID" value="KAF0318813.1"/>
    <property type="molecule type" value="Genomic_DNA"/>
</dbReference>
<accession>A0A8H3W5Y5</accession>
<comment type="caution">
    <text evidence="1">The sequence shown here is derived from an EMBL/GenBank/DDBJ whole genome shotgun (WGS) entry which is preliminary data.</text>
</comment>
<proteinExistence type="predicted"/>
<organism evidence="1 2">
    <name type="scientific">Colletotrichum asianum</name>
    <dbReference type="NCBI Taxonomy" id="702518"/>
    <lineage>
        <taxon>Eukaryota</taxon>
        <taxon>Fungi</taxon>
        <taxon>Dikarya</taxon>
        <taxon>Ascomycota</taxon>
        <taxon>Pezizomycotina</taxon>
        <taxon>Sordariomycetes</taxon>
        <taxon>Hypocreomycetidae</taxon>
        <taxon>Glomerellales</taxon>
        <taxon>Glomerellaceae</taxon>
        <taxon>Colletotrichum</taxon>
        <taxon>Colletotrichum gloeosporioides species complex</taxon>
    </lineage>
</organism>
<sequence>MADGSYEGDSALFNPNFSPYATVTFDLDDTQTDAAPWLPASLEEASYLCDLFPSLVHVANAKMSVAQTFLVASAGVHHCGSQRSTIMTWDRVEEHLRANDLHRHLKLSHRCRLVVILLDTGFPFRDIIMGRYNDVEGYISRNPDAGVLTVCPTREEAQADGHKLPDIQILDAVAAKRRDWRPATCFGNGTCALSGVRAFNKRSWSGCSLHAGTNVRPRLTCVDPVRGPRPVDEASKESWFHQEFVDFLSHEEFRVFIVTKPDPEGVRGLKGEVHKICLTKTFPDSQIGASQPPEASFKRRGFTGKQVMEYALGVFESLRELNCPQLGSLDIGCRLDVAARHHGGPLFVNEITRWYGAHDFTDYCDVPGRLTCEQYAMAFSAAVKRDERGPDGEGRLLGVERS</sequence>
<gene>
    <name evidence="1" type="ORF">GQ607_013945</name>
</gene>
<dbReference type="AlphaFoldDB" id="A0A8H3W5Y5"/>
<reference evidence="1 2" key="1">
    <citation type="submission" date="2019-12" db="EMBL/GenBank/DDBJ databases">
        <title>A genome sequence resource for the geographically widespread anthracnose pathogen Colletotrichum asianum.</title>
        <authorList>
            <person name="Meng Y."/>
        </authorList>
    </citation>
    <scope>NUCLEOTIDE SEQUENCE [LARGE SCALE GENOMIC DNA]</scope>
    <source>
        <strain evidence="1 2">ICMP 18580</strain>
    </source>
</reference>
<keyword evidence="2" id="KW-1185">Reference proteome</keyword>
<evidence type="ECO:0000313" key="1">
    <source>
        <dbReference type="EMBL" id="KAF0318813.1"/>
    </source>
</evidence>
<protein>
    <submittedName>
        <fullName evidence="1">Uncharacterized protein</fullName>
    </submittedName>
</protein>
<evidence type="ECO:0000313" key="2">
    <source>
        <dbReference type="Proteomes" id="UP000434172"/>
    </source>
</evidence>
<name>A0A8H3W5Y5_9PEZI</name>
<dbReference type="Proteomes" id="UP000434172">
    <property type="component" value="Unassembled WGS sequence"/>
</dbReference>